<dbReference type="OrthoDB" id="9797575at2"/>
<dbReference type="InterPro" id="IPR036192">
    <property type="entry name" value="Cell_div_ZapA-like_sf"/>
</dbReference>
<evidence type="ECO:0000313" key="2">
    <source>
        <dbReference type="Proteomes" id="UP000188729"/>
    </source>
</evidence>
<organism evidence="1 2">
    <name type="scientific">Sphingomonas jeddahensis</name>
    <dbReference type="NCBI Taxonomy" id="1915074"/>
    <lineage>
        <taxon>Bacteria</taxon>
        <taxon>Pseudomonadati</taxon>
        <taxon>Pseudomonadota</taxon>
        <taxon>Alphaproteobacteria</taxon>
        <taxon>Sphingomonadales</taxon>
        <taxon>Sphingomonadaceae</taxon>
        <taxon>Sphingomonas</taxon>
    </lineage>
</organism>
<keyword evidence="1" id="KW-0131">Cell cycle</keyword>
<comment type="caution">
    <text evidence="1">The sequence shown here is derived from an EMBL/GenBank/DDBJ whole genome shotgun (WGS) entry which is preliminary data.</text>
</comment>
<gene>
    <name evidence="1" type="ORF">SPHI_26700</name>
</gene>
<sequence length="97" mass="10238">MARVTLDIGGTHWTVNTRDGGEAEVRRLAAMVADRWPQAIRAAGDGGTPQALLLVALMLADELTEAMAAQPDTSLLDQVAERLETLAEALERGPASA</sequence>
<dbReference type="EMBL" id="MPSB01000015">
    <property type="protein sequence ID" value="ONF95131.1"/>
    <property type="molecule type" value="Genomic_DNA"/>
</dbReference>
<dbReference type="SUPFAM" id="SSF102829">
    <property type="entry name" value="Cell division protein ZapA-like"/>
    <property type="match status" value="1"/>
</dbReference>
<dbReference type="GO" id="GO:0051301">
    <property type="term" value="P:cell division"/>
    <property type="evidence" value="ECO:0007669"/>
    <property type="project" value="UniProtKB-KW"/>
</dbReference>
<dbReference type="STRING" id="1915074.SPHI_26700"/>
<dbReference type="Pfam" id="PF05164">
    <property type="entry name" value="ZapA"/>
    <property type="match status" value="1"/>
</dbReference>
<dbReference type="InterPro" id="IPR007838">
    <property type="entry name" value="Cell_div_ZapA-like"/>
</dbReference>
<dbReference type="Proteomes" id="UP000188729">
    <property type="component" value="Unassembled WGS sequence"/>
</dbReference>
<keyword evidence="1" id="KW-0132">Cell division</keyword>
<name>A0A1V2ER25_9SPHN</name>
<evidence type="ECO:0000313" key="1">
    <source>
        <dbReference type="EMBL" id="ONF95131.1"/>
    </source>
</evidence>
<protein>
    <submittedName>
        <fullName evidence="1">Cell division protein ZapA</fullName>
    </submittedName>
</protein>
<keyword evidence="2" id="KW-1185">Reference proteome</keyword>
<dbReference type="AlphaFoldDB" id="A0A1V2ER25"/>
<dbReference type="RefSeq" id="WP_076745435.1">
    <property type="nucleotide sequence ID" value="NZ_MPSB01000015.1"/>
</dbReference>
<reference evidence="1 2" key="1">
    <citation type="submission" date="2016-11" db="EMBL/GenBank/DDBJ databases">
        <title>Genome sequence of Sphingomonas jeddahensis G39.</title>
        <authorList>
            <person name="Poehlein A."/>
            <person name="Wuebbeler J.H."/>
            <person name="Steinbuechel A."/>
            <person name="Daniel R."/>
        </authorList>
    </citation>
    <scope>NUCLEOTIDE SEQUENCE [LARGE SCALE GENOMIC DNA]</scope>
    <source>
        <strain evidence="1 2">G39</strain>
    </source>
</reference>
<proteinExistence type="predicted"/>
<accession>A0A1V2ER25</accession>